<evidence type="ECO:0000256" key="3">
    <source>
        <dbReference type="RuleBase" id="RU000507"/>
    </source>
</evidence>
<feature type="domain" description="Rhodanese" evidence="4">
    <location>
        <begin position="175"/>
        <end position="295"/>
    </location>
</feature>
<name>A0A0X8HTE6_9SACH</name>
<dbReference type="PROSITE" id="PS00683">
    <property type="entry name" value="RHODANESE_2"/>
    <property type="match status" value="1"/>
</dbReference>
<dbReference type="PANTHER" id="PTHR11364:SF27">
    <property type="entry name" value="SULFURTRANSFERASE"/>
    <property type="match status" value="1"/>
</dbReference>
<dbReference type="PROSITE" id="PS50206">
    <property type="entry name" value="RHODANESE_3"/>
    <property type="match status" value="2"/>
</dbReference>
<dbReference type="EMBL" id="CP014245">
    <property type="protein sequence ID" value="AMD21149.1"/>
    <property type="molecule type" value="Genomic_DNA"/>
</dbReference>
<sequence>MSLYKLITPEAFHKLVQSETGRRVIAVDASWIPTESHVDTKNDFLKKERIPNAVFFDIDKVKTDSKYPHMMPTLDIFNREMSKLGLLRDDILLVYDRLENFSASRCALTFGIFGHPLVYLLTSYSKYKEANFPIDTKEVNDFTPFPKSKYVSDVDLRDQEIISFETLHNLVKTGEIKNYNFFDARVYERYAGKVAEPRPGLRSGHVPGASSLPFKDVLVDGELSSDALTLQSLLQKSFKERGTSIDETKPTIVMCASGVTACIIKTAIEVAGYGKAKLYDGSWTEWALRTGPEETETSSN</sequence>
<dbReference type="GO" id="GO:0004792">
    <property type="term" value="F:thiosulfate-cyanide sulfurtransferase activity"/>
    <property type="evidence" value="ECO:0007669"/>
    <property type="project" value="InterPro"/>
</dbReference>
<reference evidence="5 6" key="1">
    <citation type="submission" date="2016-01" db="EMBL/GenBank/DDBJ databases">
        <title>Genome sequence of the yeast Holleya sinecauda.</title>
        <authorList>
            <person name="Dietrich F.S."/>
        </authorList>
    </citation>
    <scope>NUCLEOTIDE SEQUENCE [LARGE SCALE GENOMIC DNA]</scope>
    <source>
        <strain evidence="5 6">ATCC 58844</strain>
    </source>
</reference>
<gene>
    <name evidence="5" type="ORF">AW171_hschr53082</name>
</gene>
<proteinExistence type="predicted"/>
<dbReference type="OrthoDB" id="270167at2759"/>
<keyword evidence="1 3" id="KW-0808">Transferase</keyword>
<dbReference type="PANTHER" id="PTHR11364">
    <property type="entry name" value="THIOSULFATE SULFERTANSFERASE"/>
    <property type="match status" value="1"/>
</dbReference>
<evidence type="ECO:0000313" key="6">
    <source>
        <dbReference type="Proteomes" id="UP000243052"/>
    </source>
</evidence>
<dbReference type="CDD" id="cd01449">
    <property type="entry name" value="TST_Repeat_2"/>
    <property type="match status" value="1"/>
</dbReference>
<dbReference type="Proteomes" id="UP000243052">
    <property type="component" value="Chromosome v"/>
</dbReference>
<dbReference type="GO" id="GO:0005739">
    <property type="term" value="C:mitochondrion"/>
    <property type="evidence" value="ECO:0007669"/>
    <property type="project" value="TreeGrafter"/>
</dbReference>
<dbReference type="InterPro" id="IPR045078">
    <property type="entry name" value="TST/MPST-like"/>
</dbReference>
<evidence type="ECO:0000259" key="4">
    <source>
        <dbReference type="PROSITE" id="PS50206"/>
    </source>
</evidence>
<dbReference type="GeneID" id="28724425"/>
<keyword evidence="2" id="KW-0677">Repeat</keyword>
<feature type="domain" description="Rhodanese" evidence="4">
    <location>
        <begin position="46"/>
        <end position="136"/>
    </location>
</feature>
<keyword evidence="6" id="KW-1185">Reference proteome</keyword>
<dbReference type="Gene3D" id="3.40.250.10">
    <property type="entry name" value="Rhodanese-like domain"/>
    <property type="match status" value="2"/>
</dbReference>
<dbReference type="Pfam" id="PF00581">
    <property type="entry name" value="Rhodanese"/>
    <property type="match status" value="1"/>
</dbReference>
<dbReference type="InterPro" id="IPR001307">
    <property type="entry name" value="Thiosulphate_STrfase_CS"/>
</dbReference>
<dbReference type="SUPFAM" id="SSF52821">
    <property type="entry name" value="Rhodanese/Cell cycle control phosphatase"/>
    <property type="match status" value="2"/>
</dbReference>
<evidence type="ECO:0000256" key="2">
    <source>
        <dbReference type="ARBA" id="ARBA00022737"/>
    </source>
</evidence>
<dbReference type="InterPro" id="IPR001763">
    <property type="entry name" value="Rhodanese-like_dom"/>
</dbReference>
<dbReference type="AlphaFoldDB" id="A0A0X8HTE6"/>
<dbReference type="SMART" id="SM00450">
    <property type="entry name" value="RHOD"/>
    <property type="match status" value="2"/>
</dbReference>
<dbReference type="RefSeq" id="XP_017988145.1">
    <property type="nucleotide sequence ID" value="XM_018132574.1"/>
</dbReference>
<evidence type="ECO:0000256" key="1">
    <source>
        <dbReference type="ARBA" id="ARBA00022679"/>
    </source>
</evidence>
<dbReference type="InterPro" id="IPR036873">
    <property type="entry name" value="Rhodanese-like_dom_sf"/>
</dbReference>
<dbReference type="STRING" id="45286.A0A0X8HTE6"/>
<accession>A0A0X8HTE6</accession>
<evidence type="ECO:0000313" key="5">
    <source>
        <dbReference type="EMBL" id="AMD21149.1"/>
    </source>
</evidence>
<dbReference type="CDD" id="cd01448">
    <property type="entry name" value="TST_Repeat_1"/>
    <property type="match status" value="1"/>
</dbReference>
<protein>
    <recommendedName>
        <fullName evidence="3">Sulfurtransferase</fullName>
    </recommendedName>
</protein>
<organism evidence="5 6">
    <name type="scientific">Eremothecium sinecaudum</name>
    <dbReference type="NCBI Taxonomy" id="45286"/>
    <lineage>
        <taxon>Eukaryota</taxon>
        <taxon>Fungi</taxon>
        <taxon>Dikarya</taxon>
        <taxon>Ascomycota</taxon>
        <taxon>Saccharomycotina</taxon>
        <taxon>Saccharomycetes</taxon>
        <taxon>Saccharomycetales</taxon>
        <taxon>Saccharomycetaceae</taxon>
        <taxon>Eremothecium</taxon>
    </lineage>
</organism>